<accession>A0AAU7LQ07</accession>
<comment type="subcellular location">
    <subcellularLocation>
        <location evidence="1">Membrane</location>
        <topology evidence="1">Multi-pass membrane protein</topology>
    </subcellularLocation>
</comment>
<keyword evidence="3" id="KW-0201">Cytochrome c-type biogenesis</keyword>
<dbReference type="InterPro" id="IPR007816">
    <property type="entry name" value="ResB-like_domain"/>
</dbReference>
<evidence type="ECO:0000256" key="2">
    <source>
        <dbReference type="ARBA" id="ARBA00022692"/>
    </source>
</evidence>
<feature type="domain" description="ResB-like" evidence="8">
    <location>
        <begin position="27"/>
        <end position="731"/>
    </location>
</feature>
<dbReference type="RefSeq" id="WP_349278510.1">
    <property type="nucleotide sequence ID" value="NZ_CBCSCU010000016.1"/>
</dbReference>
<evidence type="ECO:0000256" key="1">
    <source>
        <dbReference type="ARBA" id="ARBA00004141"/>
    </source>
</evidence>
<dbReference type="GO" id="GO:0017004">
    <property type="term" value="P:cytochrome complex assembly"/>
    <property type="evidence" value="ECO:0007669"/>
    <property type="project" value="UniProtKB-KW"/>
</dbReference>
<dbReference type="InterPro" id="IPR023494">
    <property type="entry name" value="Cyt_c_bgen_Ccs1/CcsB/ResB"/>
</dbReference>
<dbReference type="AlphaFoldDB" id="A0AAU7LQ07"/>
<protein>
    <submittedName>
        <fullName evidence="9">Cytochrome c biogenesis protein ResB</fullName>
    </submittedName>
</protein>
<evidence type="ECO:0000256" key="7">
    <source>
        <dbReference type="SAM" id="Phobius"/>
    </source>
</evidence>
<keyword evidence="4 7" id="KW-1133">Transmembrane helix</keyword>
<evidence type="ECO:0000256" key="5">
    <source>
        <dbReference type="ARBA" id="ARBA00023136"/>
    </source>
</evidence>
<dbReference type="EMBL" id="CP157675">
    <property type="protein sequence ID" value="XBP69705.1"/>
    <property type="molecule type" value="Genomic_DNA"/>
</dbReference>
<evidence type="ECO:0000313" key="9">
    <source>
        <dbReference type="EMBL" id="XBP69705.1"/>
    </source>
</evidence>
<sequence length="742" mass="80118">MTVSTEGMKVNWGSRTLRACVELLSSMRFSISLLTVICIASVIGTVLKQQEPLGNYVNQFGPFWAQVFSLASLNTVYSAWWFLLILAFLVVSTSLCIARNTPKILADFSQLKEDVREQSLKAFGHRAQAALAESPEAAARRIGQTLVQSGWKVKLQQRNAGWMVAAKKGAVNKLGYIAAHSAIVLICIGGLLDGDMIVRAQMLLNGKSTYTGGGLIADVPAAHRLSERNPTFRANLLVSEGTQSSTAILNQPGGVLLQELPFAVELKKFSVEYYSTGMPKLFASDIIIHDKASGEKTPARVEVNHPANYKGVEIYQSSFDDGGSSVTLKAIPMSAASKAFEIQGTIGGISALTNGQGPGAEQLTLEYTALRLINVENFAGSNGGVSGSGADVRKVDLHQAIETRLGAANKTVTQKQLRNVGPSISYKLRDAAGQAREFQNYMLPVKMDDSADNPAMFLMGVRENPVDAFQYLRIPADPESSTATFVRLRAALADPAQRELAVKRYARLAVGSDRPELARQLSESASRALALFAGAEAVPVAGASAAKVKPVAGLQAISDFMEANVPEAERSRAGEVLVRILNGVLFELTTMTREQAGLKPLPQDEKTQAFMSQMVLSLSDAPHYPAPMAFELKDFKQVQASVFQVARAPGKKIVYLGCAFLILGVFGMLYIRERRLWVWLAPQKHTPEGSNDDSTGSGHAMHSVSESAGKSQATMALSTNRKTMDGDKEFEMLKTKLLQAPL</sequence>
<evidence type="ECO:0000256" key="3">
    <source>
        <dbReference type="ARBA" id="ARBA00022748"/>
    </source>
</evidence>
<feature type="transmembrane region" description="Helical" evidence="7">
    <location>
        <begin position="79"/>
        <end position="98"/>
    </location>
</feature>
<feature type="transmembrane region" description="Helical" evidence="7">
    <location>
        <begin position="174"/>
        <end position="192"/>
    </location>
</feature>
<dbReference type="GO" id="GO:0016020">
    <property type="term" value="C:membrane"/>
    <property type="evidence" value="ECO:0007669"/>
    <property type="project" value="UniProtKB-SubCell"/>
</dbReference>
<feature type="compositionally biased region" description="Polar residues" evidence="6">
    <location>
        <begin position="688"/>
        <end position="697"/>
    </location>
</feature>
<name>A0AAU7LQ07_9BURK</name>
<keyword evidence="5 7" id="KW-0472">Membrane</keyword>
<feature type="transmembrane region" description="Helical" evidence="7">
    <location>
        <begin position="27"/>
        <end position="47"/>
    </location>
</feature>
<dbReference type="PANTHER" id="PTHR31566">
    <property type="entry name" value="CYTOCHROME C BIOGENESIS PROTEIN CCS1, CHLOROPLASTIC"/>
    <property type="match status" value="1"/>
</dbReference>
<evidence type="ECO:0000256" key="6">
    <source>
        <dbReference type="SAM" id="MobiDB-lite"/>
    </source>
</evidence>
<evidence type="ECO:0000259" key="8">
    <source>
        <dbReference type="Pfam" id="PF05140"/>
    </source>
</evidence>
<feature type="transmembrane region" description="Helical" evidence="7">
    <location>
        <begin position="653"/>
        <end position="671"/>
    </location>
</feature>
<reference evidence="9" key="1">
    <citation type="submission" date="2024-05" db="EMBL/GenBank/DDBJ databases">
        <authorList>
            <person name="Bunk B."/>
            <person name="Swiderski J."/>
            <person name="Sproer C."/>
            <person name="Thiel V."/>
        </authorList>
    </citation>
    <scope>NUCLEOTIDE SEQUENCE</scope>
    <source>
        <strain evidence="9">DSM 17735</strain>
    </source>
</reference>
<feature type="region of interest" description="Disordered" evidence="6">
    <location>
        <begin position="687"/>
        <end position="721"/>
    </location>
</feature>
<proteinExistence type="predicted"/>
<evidence type="ECO:0000256" key="4">
    <source>
        <dbReference type="ARBA" id="ARBA00022989"/>
    </source>
</evidence>
<organism evidence="9">
    <name type="scientific">Polaromonas hydrogenivorans</name>
    <dbReference type="NCBI Taxonomy" id="335476"/>
    <lineage>
        <taxon>Bacteria</taxon>
        <taxon>Pseudomonadati</taxon>
        <taxon>Pseudomonadota</taxon>
        <taxon>Betaproteobacteria</taxon>
        <taxon>Burkholderiales</taxon>
        <taxon>Comamonadaceae</taxon>
        <taxon>Polaromonas</taxon>
    </lineage>
</organism>
<dbReference type="PANTHER" id="PTHR31566:SF0">
    <property type="entry name" value="CYTOCHROME C BIOGENESIS PROTEIN CCS1, CHLOROPLASTIC"/>
    <property type="match status" value="1"/>
</dbReference>
<gene>
    <name evidence="9" type="ORF">ABLV49_17735</name>
</gene>
<keyword evidence="2 7" id="KW-0812">Transmembrane</keyword>
<dbReference type="Pfam" id="PF05140">
    <property type="entry name" value="ResB"/>
    <property type="match status" value="1"/>
</dbReference>
<feature type="compositionally biased region" description="Polar residues" evidence="6">
    <location>
        <begin position="704"/>
        <end position="721"/>
    </location>
</feature>